<sequence>MSVAINTRMSRSDWLLLFALSLLWGGSFALVKVVLTALPPITVVAGRVSIAALFLVVALVLTRRALPRGWRVWRAFFTMGLWNNVVPWILFAYAQTAISSGLAAILNAATPLVTALVAHALTTDEKLSVLNWQECWSAWLASY</sequence>
<dbReference type="Pfam" id="PF00892">
    <property type="entry name" value="EamA"/>
    <property type="match status" value="1"/>
</dbReference>
<dbReference type="RefSeq" id="WP_308424348.1">
    <property type="nucleotide sequence ID" value="NZ_BMGG01000001.1"/>
</dbReference>
<gene>
    <name evidence="7" type="ORF">GCM10010994_01010</name>
</gene>
<feature type="transmembrane region" description="Helical" evidence="5">
    <location>
        <begin position="100"/>
        <end position="121"/>
    </location>
</feature>
<feature type="domain" description="EamA" evidence="6">
    <location>
        <begin position="15"/>
        <end position="132"/>
    </location>
</feature>
<evidence type="ECO:0000256" key="5">
    <source>
        <dbReference type="SAM" id="Phobius"/>
    </source>
</evidence>
<dbReference type="PANTHER" id="PTHR32322">
    <property type="entry name" value="INNER MEMBRANE TRANSPORTER"/>
    <property type="match status" value="1"/>
</dbReference>
<evidence type="ECO:0000259" key="6">
    <source>
        <dbReference type="Pfam" id="PF00892"/>
    </source>
</evidence>
<comment type="subcellular location">
    <subcellularLocation>
        <location evidence="1">Membrane</location>
        <topology evidence="1">Multi-pass membrane protein</topology>
    </subcellularLocation>
</comment>
<evidence type="ECO:0000313" key="8">
    <source>
        <dbReference type="Proteomes" id="UP000637002"/>
    </source>
</evidence>
<dbReference type="SUPFAM" id="SSF103481">
    <property type="entry name" value="Multidrug resistance efflux transporter EmrE"/>
    <property type="match status" value="1"/>
</dbReference>
<dbReference type="InterPro" id="IPR037185">
    <property type="entry name" value="EmrE-like"/>
</dbReference>
<name>A0A916TX87_9HYPH</name>
<reference evidence="7" key="1">
    <citation type="journal article" date="2014" name="Int. J. Syst. Evol. Microbiol.">
        <title>Complete genome sequence of Corynebacterium casei LMG S-19264T (=DSM 44701T), isolated from a smear-ripened cheese.</title>
        <authorList>
            <consortium name="US DOE Joint Genome Institute (JGI-PGF)"/>
            <person name="Walter F."/>
            <person name="Albersmeier A."/>
            <person name="Kalinowski J."/>
            <person name="Ruckert C."/>
        </authorList>
    </citation>
    <scope>NUCLEOTIDE SEQUENCE</scope>
    <source>
        <strain evidence="7">CGMCC 1.12919</strain>
    </source>
</reference>
<comment type="caution">
    <text evidence="7">The sequence shown here is derived from an EMBL/GenBank/DDBJ whole genome shotgun (WGS) entry which is preliminary data.</text>
</comment>
<dbReference type="GO" id="GO:0016020">
    <property type="term" value="C:membrane"/>
    <property type="evidence" value="ECO:0007669"/>
    <property type="project" value="UniProtKB-SubCell"/>
</dbReference>
<dbReference type="AlphaFoldDB" id="A0A916TX87"/>
<dbReference type="PANTHER" id="PTHR32322:SF9">
    <property type="entry name" value="AMINO-ACID METABOLITE EFFLUX PUMP-RELATED"/>
    <property type="match status" value="1"/>
</dbReference>
<proteinExistence type="predicted"/>
<dbReference type="Proteomes" id="UP000637002">
    <property type="component" value="Unassembled WGS sequence"/>
</dbReference>
<feature type="transmembrane region" description="Helical" evidence="5">
    <location>
        <begin position="39"/>
        <end position="61"/>
    </location>
</feature>
<keyword evidence="3 5" id="KW-1133">Transmembrane helix</keyword>
<dbReference type="InterPro" id="IPR000620">
    <property type="entry name" value="EamA_dom"/>
</dbReference>
<evidence type="ECO:0000256" key="1">
    <source>
        <dbReference type="ARBA" id="ARBA00004141"/>
    </source>
</evidence>
<feature type="transmembrane region" description="Helical" evidence="5">
    <location>
        <begin position="73"/>
        <end position="94"/>
    </location>
</feature>
<dbReference type="InterPro" id="IPR050638">
    <property type="entry name" value="AA-Vitamin_Transporters"/>
</dbReference>
<evidence type="ECO:0000256" key="4">
    <source>
        <dbReference type="ARBA" id="ARBA00023136"/>
    </source>
</evidence>
<accession>A0A916TX87</accession>
<keyword evidence="2 5" id="KW-0812">Transmembrane</keyword>
<evidence type="ECO:0000256" key="2">
    <source>
        <dbReference type="ARBA" id="ARBA00022692"/>
    </source>
</evidence>
<dbReference type="EMBL" id="BMGG01000001">
    <property type="protein sequence ID" value="GGC45660.1"/>
    <property type="molecule type" value="Genomic_DNA"/>
</dbReference>
<keyword evidence="8" id="KW-1185">Reference proteome</keyword>
<evidence type="ECO:0000256" key="3">
    <source>
        <dbReference type="ARBA" id="ARBA00022989"/>
    </source>
</evidence>
<reference evidence="7" key="2">
    <citation type="submission" date="2020-09" db="EMBL/GenBank/DDBJ databases">
        <authorList>
            <person name="Sun Q."/>
            <person name="Zhou Y."/>
        </authorList>
    </citation>
    <scope>NUCLEOTIDE SEQUENCE</scope>
    <source>
        <strain evidence="7">CGMCC 1.12919</strain>
    </source>
</reference>
<evidence type="ECO:0000313" key="7">
    <source>
        <dbReference type="EMBL" id="GGC45660.1"/>
    </source>
</evidence>
<protein>
    <recommendedName>
        <fullName evidence="6">EamA domain-containing protein</fullName>
    </recommendedName>
</protein>
<keyword evidence="4 5" id="KW-0472">Membrane</keyword>
<organism evidence="7 8">
    <name type="scientific">Chelatococcus reniformis</name>
    <dbReference type="NCBI Taxonomy" id="1494448"/>
    <lineage>
        <taxon>Bacteria</taxon>
        <taxon>Pseudomonadati</taxon>
        <taxon>Pseudomonadota</taxon>
        <taxon>Alphaproteobacteria</taxon>
        <taxon>Hyphomicrobiales</taxon>
        <taxon>Chelatococcaceae</taxon>
        <taxon>Chelatococcus</taxon>
    </lineage>
</organism>